<organism evidence="7 8">
    <name type="scientific">Aspergillus cavernicola</name>
    <dbReference type="NCBI Taxonomy" id="176166"/>
    <lineage>
        <taxon>Eukaryota</taxon>
        <taxon>Fungi</taxon>
        <taxon>Dikarya</taxon>
        <taxon>Ascomycota</taxon>
        <taxon>Pezizomycotina</taxon>
        <taxon>Eurotiomycetes</taxon>
        <taxon>Eurotiomycetidae</taxon>
        <taxon>Eurotiales</taxon>
        <taxon>Aspergillaceae</taxon>
        <taxon>Aspergillus</taxon>
        <taxon>Aspergillus subgen. Nidulantes</taxon>
    </lineage>
</organism>
<feature type="coiled-coil region" evidence="5">
    <location>
        <begin position="336"/>
        <end position="363"/>
    </location>
</feature>
<dbReference type="EMBL" id="JBFXLS010000031">
    <property type="protein sequence ID" value="KAL2826228.1"/>
    <property type="molecule type" value="Genomic_DNA"/>
</dbReference>
<keyword evidence="2" id="KW-0285">Flavoprotein</keyword>
<keyword evidence="5" id="KW-0175">Coiled coil</keyword>
<comment type="caution">
    <text evidence="7">The sequence shown here is derived from an EMBL/GenBank/DDBJ whole genome shotgun (WGS) entry which is preliminary data.</text>
</comment>
<dbReference type="Pfam" id="PF01494">
    <property type="entry name" value="FAD_binding_3"/>
    <property type="match status" value="1"/>
</dbReference>
<evidence type="ECO:0000256" key="4">
    <source>
        <dbReference type="ARBA" id="ARBA00023002"/>
    </source>
</evidence>
<keyword evidence="3" id="KW-0274">FAD</keyword>
<dbReference type="Gene3D" id="3.50.50.60">
    <property type="entry name" value="FAD/NAD(P)-binding domain"/>
    <property type="match status" value="1"/>
</dbReference>
<dbReference type="SUPFAM" id="SSF51905">
    <property type="entry name" value="FAD/NAD(P)-binding domain"/>
    <property type="match status" value="1"/>
</dbReference>
<dbReference type="PANTHER" id="PTHR47356:SF2">
    <property type="entry name" value="FAD-BINDING DOMAIN-CONTAINING PROTEIN-RELATED"/>
    <property type="match status" value="1"/>
</dbReference>
<name>A0ABR4IH78_9EURO</name>
<gene>
    <name evidence="7" type="ORF">BDW59DRAFT_171893</name>
</gene>
<dbReference type="PRINTS" id="PR00420">
    <property type="entry name" value="RNGMNOXGNASE"/>
</dbReference>
<sequence length="454" mass="50590">MSEAKEESSKFRVIIVGGSVAGLTLAHCLAKADIDHIVLEKRAEISPQEGAFIGIWPNGGRVFDQLGLYADFESVTAPIHKMHVRFPDGFTFSSSLPREIQERFGYPIISLDRQNVLKVLHDRYPTKSNVLVNKKVTDVRIHASGVSVATGDGSVYTGDLVVGADGVHSRIRSEMWRLADATRPGIITPYEKEAFTVEYACVFGISEQVPHLQVGEHINAYLNGLCVITFHGQENRVFWFILVKLPKKSVYPNTPRFSAGDAATFCHKFSHVRISENVCVGDLWESKTFASMTALEEGLLETWHFDRIVLLGDSVHKMTPNIGQGANTAVEDAAVLASLLKKLSKLEHEARRATSTITGLLAEFQSMRYNRVKSTYQRSRFGARLHTRDDLVKTLIGRYIFPYAGRRVVERASKALADGHSVEFLPPPKRLGTAWSEYSSHTSLFVPTLSTWNQ</sequence>
<dbReference type="Proteomes" id="UP001610335">
    <property type="component" value="Unassembled WGS sequence"/>
</dbReference>
<reference evidence="7 8" key="1">
    <citation type="submission" date="2024-07" db="EMBL/GenBank/DDBJ databases">
        <title>Section-level genome sequencing and comparative genomics of Aspergillus sections Usti and Cavernicolus.</title>
        <authorList>
            <consortium name="Lawrence Berkeley National Laboratory"/>
            <person name="Nybo J.L."/>
            <person name="Vesth T.C."/>
            <person name="Theobald S."/>
            <person name="Frisvad J.C."/>
            <person name="Larsen T.O."/>
            <person name="Kjaerboelling I."/>
            <person name="Rothschild-Mancinelli K."/>
            <person name="Lyhne E.K."/>
            <person name="Kogle M.E."/>
            <person name="Barry K."/>
            <person name="Clum A."/>
            <person name="Na H."/>
            <person name="Ledsgaard L."/>
            <person name="Lin J."/>
            <person name="Lipzen A."/>
            <person name="Kuo A."/>
            <person name="Riley R."/>
            <person name="Mondo S."/>
            <person name="LaButti K."/>
            <person name="Haridas S."/>
            <person name="Pangalinan J."/>
            <person name="Salamov A.A."/>
            <person name="Simmons B.A."/>
            <person name="Magnuson J.K."/>
            <person name="Chen J."/>
            <person name="Drula E."/>
            <person name="Henrissat B."/>
            <person name="Wiebenga A."/>
            <person name="Lubbers R.J."/>
            <person name="Gomes A.C."/>
            <person name="Makela M.R."/>
            <person name="Stajich J."/>
            <person name="Grigoriev I.V."/>
            <person name="Mortensen U.H."/>
            <person name="De vries R.P."/>
            <person name="Baker S.E."/>
            <person name="Andersen M.R."/>
        </authorList>
    </citation>
    <scope>NUCLEOTIDE SEQUENCE [LARGE SCALE GENOMIC DNA]</scope>
    <source>
        <strain evidence="7 8">CBS 600.67</strain>
    </source>
</reference>
<keyword evidence="4" id="KW-0560">Oxidoreductase</keyword>
<evidence type="ECO:0000313" key="7">
    <source>
        <dbReference type="EMBL" id="KAL2826228.1"/>
    </source>
</evidence>
<evidence type="ECO:0000313" key="8">
    <source>
        <dbReference type="Proteomes" id="UP001610335"/>
    </source>
</evidence>
<evidence type="ECO:0000256" key="5">
    <source>
        <dbReference type="SAM" id="Coils"/>
    </source>
</evidence>
<feature type="domain" description="FAD-binding" evidence="6">
    <location>
        <begin position="11"/>
        <end position="342"/>
    </location>
</feature>
<comment type="similarity">
    <text evidence="1">Belongs to the paxM FAD-dependent monooxygenase family.</text>
</comment>
<dbReference type="PANTHER" id="PTHR47356">
    <property type="entry name" value="FAD-DEPENDENT MONOOXYGENASE ASQG-RELATED"/>
    <property type="match status" value="1"/>
</dbReference>
<protein>
    <recommendedName>
        <fullName evidence="6">FAD-binding domain-containing protein</fullName>
    </recommendedName>
</protein>
<keyword evidence="8" id="KW-1185">Reference proteome</keyword>
<accession>A0ABR4IH78</accession>
<evidence type="ECO:0000259" key="6">
    <source>
        <dbReference type="Pfam" id="PF01494"/>
    </source>
</evidence>
<dbReference type="InterPro" id="IPR036188">
    <property type="entry name" value="FAD/NAD-bd_sf"/>
</dbReference>
<evidence type="ECO:0000256" key="3">
    <source>
        <dbReference type="ARBA" id="ARBA00022827"/>
    </source>
</evidence>
<proteinExistence type="inferred from homology"/>
<dbReference type="InterPro" id="IPR050562">
    <property type="entry name" value="FAD_mOase_fung"/>
</dbReference>
<evidence type="ECO:0000256" key="1">
    <source>
        <dbReference type="ARBA" id="ARBA00007992"/>
    </source>
</evidence>
<dbReference type="InterPro" id="IPR002938">
    <property type="entry name" value="FAD-bd"/>
</dbReference>
<evidence type="ECO:0000256" key="2">
    <source>
        <dbReference type="ARBA" id="ARBA00022630"/>
    </source>
</evidence>